<feature type="region of interest" description="Disordered" evidence="1">
    <location>
        <begin position="52"/>
        <end position="76"/>
    </location>
</feature>
<reference evidence="2" key="1">
    <citation type="submission" date="2020-05" db="EMBL/GenBank/DDBJ databases">
        <title>WGS assembly of Panicum virgatum.</title>
        <authorList>
            <person name="Lovell J.T."/>
            <person name="Jenkins J."/>
            <person name="Shu S."/>
            <person name="Juenger T.E."/>
            <person name="Schmutz J."/>
        </authorList>
    </citation>
    <scope>NUCLEOTIDE SEQUENCE</scope>
    <source>
        <strain evidence="2">AP13</strain>
    </source>
</reference>
<comment type="caution">
    <text evidence="2">The sequence shown here is derived from an EMBL/GenBank/DDBJ whole genome shotgun (WGS) entry which is preliminary data.</text>
</comment>
<dbReference type="Proteomes" id="UP000823388">
    <property type="component" value="Chromosome 1N"/>
</dbReference>
<accession>A0A8T0WPW3</accession>
<evidence type="ECO:0000256" key="1">
    <source>
        <dbReference type="SAM" id="MobiDB-lite"/>
    </source>
</evidence>
<organism evidence="2 3">
    <name type="scientific">Panicum virgatum</name>
    <name type="common">Blackwell switchgrass</name>
    <dbReference type="NCBI Taxonomy" id="38727"/>
    <lineage>
        <taxon>Eukaryota</taxon>
        <taxon>Viridiplantae</taxon>
        <taxon>Streptophyta</taxon>
        <taxon>Embryophyta</taxon>
        <taxon>Tracheophyta</taxon>
        <taxon>Spermatophyta</taxon>
        <taxon>Magnoliopsida</taxon>
        <taxon>Liliopsida</taxon>
        <taxon>Poales</taxon>
        <taxon>Poaceae</taxon>
        <taxon>PACMAD clade</taxon>
        <taxon>Panicoideae</taxon>
        <taxon>Panicodae</taxon>
        <taxon>Paniceae</taxon>
        <taxon>Panicinae</taxon>
        <taxon>Panicum</taxon>
        <taxon>Panicum sect. Hiantes</taxon>
    </lineage>
</organism>
<feature type="region of interest" description="Disordered" evidence="1">
    <location>
        <begin position="1"/>
        <end position="35"/>
    </location>
</feature>
<sequence length="123" mass="13998">MKIEYPGHNRHRNSFHFSPPKVKRATHQQSSAKEENVLKHAATHIFRSGLRRKPCSAADDGRAHVPGSLRPSPPGDTLNNVFHGLRLSNFLQMIRYQPPPDEPCSLSRYIQVTSEHFSSVYKL</sequence>
<dbReference type="AlphaFoldDB" id="A0A8T0WPW3"/>
<gene>
    <name evidence="2" type="ORF">PVAP13_1NG185500</name>
</gene>
<proteinExistence type="predicted"/>
<evidence type="ECO:0000313" key="2">
    <source>
        <dbReference type="EMBL" id="KAG2650010.1"/>
    </source>
</evidence>
<evidence type="ECO:0000313" key="3">
    <source>
        <dbReference type="Proteomes" id="UP000823388"/>
    </source>
</evidence>
<name>A0A8T0WPW3_PANVG</name>
<protein>
    <submittedName>
        <fullName evidence="2">Uncharacterized protein</fullName>
    </submittedName>
</protein>
<keyword evidence="3" id="KW-1185">Reference proteome</keyword>
<dbReference type="EMBL" id="CM029038">
    <property type="protein sequence ID" value="KAG2650010.1"/>
    <property type="molecule type" value="Genomic_DNA"/>
</dbReference>